<gene>
    <name evidence="2" type="ORF">LCGC14_2868760</name>
</gene>
<name>A0A0F8Y3T8_9ZZZZ</name>
<dbReference type="CDD" id="cd00077">
    <property type="entry name" value="HDc"/>
    <property type="match status" value="1"/>
</dbReference>
<dbReference type="EMBL" id="LAZR01055635">
    <property type="protein sequence ID" value="KKK75933.1"/>
    <property type="molecule type" value="Genomic_DNA"/>
</dbReference>
<sequence>HTLGALMKLTHDVVTNTGELLLLAGTTLTKSVLDDLSAVRNASAVKTFSFMKHRDVAEHLLTSMSSYPYNNLFKEEQEVTALLDEMNEVQVVHEVLESLDYYRNNDSYSYKHFLLVFMLSTLLARDLVPNKEERILLTTTGPAHDIGKLCVPLEILTKVDPLTAQEKSILDNHSLAGFVLLGYYMGDYDQLAPKVARDHHERKDGSGKPTGKKLDNFMVEIIAACDIYDALLSPRPYRMETYENRAALEIITELGEKNQITWDIIKALIARNRESKPHYTDVGISTLKRGVAPKGNSWGILME</sequence>
<accession>A0A0F8Y3T8</accession>
<evidence type="ECO:0000259" key="1">
    <source>
        <dbReference type="PROSITE" id="PS51832"/>
    </source>
</evidence>
<evidence type="ECO:0000313" key="2">
    <source>
        <dbReference type="EMBL" id="KKK75933.1"/>
    </source>
</evidence>
<dbReference type="SUPFAM" id="SSF109604">
    <property type="entry name" value="HD-domain/PDEase-like"/>
    <property type="match status" value="1"/>
</dbReference>
<comment type="caution">
    <text evidence="2">The sequence shown here is derived from an EMBL/GenBank/DDBJ whole genome shotgun (WGS) entry which is preliminary data.</text>
</comment>
<dbReference type="InterPro" id="IPR003607">
    <property type="entry name" value="HD/PDEase_dom"/>
</dbReference>
<organism evidence="2">
    <name type="scientific">marine sediment metagenome</name>
    <dbReference type="NCBI Taxonomy" id="412755"/>
    <lineage>
        <taxon>unclassified sequences</taxon>
        <taxon>metagenomes</taxon>
        <taxon>ecological metagenomes</taxon>
    </lineage>
</organism>
<dbReference type="Pfam" id="PF13487">
    <property type="entry name" value="HD_5"/>
    <property type="match status" value="1"/>
</dbReference>
<dbReference type="InterPro" id="IPR037522">
    <property type="entry name" value="HD_GYP_dom"/>
</dbReference>
<dbReference type="PANTHER" id="PTHR43155">
    <property type="entry name" value="CYCLIC DI-GMP PHOSPHODIESTERASE PA4108-RELATED"/>
    <property type="match status" value="1"/>
</dbReference>
<proteinExistence type="predicted"/>
<dbReference type="AlphaFoldDB" id="A0A0F8Y3T8"/>
<feature type="non-terminal residue" evidence="2">
    <location>
        <position position="1"/>
    </location>
</feature>
<dbReference type="SMART" id="SM00471">
    <property type="entry name" value="HDc"/>
    <property type="match status" value="1"/>
</dbReference>
<protein>
    <recommendedName>
        <fullName evidence="1">HD-GYP domain-containing protein</fullName>
    </recommendedName>
</protein>
<dbReference type="Gene3D" id="1.10.3210.10">
    <property type="entry name" value="Hypothetical protein af1432"/>
    <property type="match status" value="1"/>
</dbReference>
<reference evidence="2" key="1">
    <citation type="journal article" date="2015" name="Nature">
        <title>Complex archaea that bridge the gap between prokaryotes and eukaryotes.</title>
        <authorList>
            <person name="Spang A."/>
            <person name="Saw J.H."/>
            <person name="Jorgensen S.L."/>
            <person name="Zaremba-Niedzwiedzka K."/>
            <person name="Martijn J."/>
            <person name="Lind A.E."/>
            <person name="van Eijk R."/>
            <person name="Schleper C."/>
            <person name="Guy L."/>
            <person name="Ettema T.J."/>
        </authorList>
    </citation>
    <scope>NUCLEOTIDE SEQUENCE</scope>
</reference>
<feature type="domain" description="HD-GYP" evidence="1">
    <location>
        <begin position="87"/>
        <end position="281"/>
    </location>
</feature>
<dbReference type="PROSITE" id="PS51832">
    <property type="entry name" value="HD_GYP"/>
    <property type="match status" value="1"/>
</dbReference>
<dbReference type="PANTHER" id="PTHR43155:SF2">
    <property type="entry name" value="CYCLIC DI-GMP PHOSPHODIESTERASE PA4108"/>
    <property type="match status" value="1"/>
</dbReference>